<gene>
    <name evidence="14" type="primary">Contig2694.g2900</name>
    <name evidence="14" type="ORF">STYLEM_3775</name>
</gene>
<evidence type="ECO:0000256" key="9">
    <source>
        <dbReference type="ARBA" id="ARBA00034704"/>
    </source>
</evidence>
<evidence type="ECO:0000313" key="14">
    <source>
        <dbReference type="EMBL" id="CDW74792.1"/>
    </source>
</evidence>
<proteinExistence type="inferred from homology"/>
<dbReference type="InterPro" id="IPR027417">
    <property type="entry name" value="P-loop_NTPase"/>
</dbReference>
<dbReference type="InterPro" id="IPR001752">
    <property type="entry name" value="Kinesin_motor_dom"/>
</dbReference>
<evidence type="ECO:0000256" key="3">
    <source>
        <dbReference type="ARBA" id="ARBA00022701"/>
    </source>
</evidence>
<dbReference type="Proteomes" id="UP000039865">
    <property type="component" value="Unassembled WGS sequence"/>
</dbReference>
<dbReference type="Pfam" id="PF00225">
    <property type="entry name" value="Kinesin"/>
    <property type="match status" value="1"/>
</dbReference>
<dbReference type="Gene3D" id="3.40.850.10">
    <property type="entry name" value="Kinesin motor domain"/>
    <property type="match status" value="1"/>
</dbReference>
<feature type="binding site" evidence="10">
    <location>
        <begin position="114"/>
        <end position="121"/>
    </location>
    <ligand>
        <name>ATP</name>
        <dbReference type="ChEBI" id="CHEBI:30616"/>
    </ligand>
</feature>
<evidence type="ECO:0000313" key="15">
    <source>
        <dbReference type="Proteomes" id="UP000039865"/>
    </source>
</evidence>
<evidence type="ECO:0000256" key="2">
    <source>
        <dbReference type="ARBA" id="ARBA00022490"/>
    </source>
</evidence>
<dbReference type="SUPFAM" id="SSF50998">
    <property type="entry name" value="Quinoprotein alcohol dehydrogenase-like"/>
    <property type="match status" value="1"/>
</dbReference>
<feature type="coiled-coil region" evidence="11">
    <location>
        <begin position="679"/>
        <end position="1017"/>
    </location>
</feature>
<dbReference type="OrthoDB" id="295192at2759"/>
<dbReference type="SUPFAM" id="SSF52540">
    <property type="entry name" value="P-loop containing nucleoside triphosphate hydrolases"/>
    <property type="match status" value="1"/>
</dbReference>
<name>A0A077ZYV0_STYLE</name>
<keyword evidence="6 11" id="KW-0175">Coiled coil</keyword>
<dbReference type="PANTHER" id="PTHR47969:SF15">
    <property type="entry name" value="CHROMOSOME-ASSOCIATED KINESIN KIF4A-RELATED"/>
    <property type="match status" value="1"/>
</dbReference>
<evidence type="ECO:0000256" key="11">
    <source>
        <dbReference type="SAM" id="Coils"/>
    </source>
</evidence>
<dbReference type="InterPro" id="IPR036961">
    <property type="entry name" value="Kinesin_motor_dom_sf"/>
</dbReference>
<dbReference type="GO" id="GO:0005874">
    <property type="term" value="C:microtubule"/>
    <property type="evidence" value="ECO:0007669"/>
    <property type="project" value="UniProtKB-KW"/>
</dbReference>
<feature type="compositionally biased region" description="Polar residues" evidence="12">
    <location>
        <begin position="1322"/>
        <end position="1336"/>
    </location>
</feature>
<feature type="compositionally biased region" description="Polar residues" evidence="12">
    <location>
        <begin position="587"/>
        <end position="603"/>
    </location>
</feature>
<evidence type="ECO:0000256" key="7">
    <source>
        <dbReference type="ARBA" id="ARBA00023175"/>
    </source>
</evidence>
<evidence type="ECO:0000256" key="1">
    <source>
        <dbReference type="ARBA" id="ARBA00004245"/>
    </source>
</evidence>
<comment type="similarity">
    <text evidence="9">Belongs to the TRAFAC class myosin-kinesin ATPase superfamily. Kinesin family. KIN-5/BimC subfamily.</text>
</comment>
<keyword evidence="2" id="KW-0963">Cytoplasm</keyword>
<dbReference type="GO" id="GO:0005875">
    <property type="term" value="C:microtubule associated complex"/>
    <property type="evidence" value="ECO:0007669"/>
    <property type="project" value="TreeGrafter"/>
</dbReference>
<feature type="region of interest" description="Disordered" evidence="12">
    <location>
        <begin position="1315"/>
        <end position="1387"/>
    </location>
</feature>
<evidence type="ECO:0000256" key="6">
    <source>
        <dbReference type="ARBA" id="ARBA00023054"/>
    </source>
</evidence>
<dbReference type="InterPro" id="IPR019821">
    <property type="entry name" value="Kinesin_motor_CS"/>
</dbReference>
<evidence type="ECO:0000256" key="5">
    <source>
        <dbReference type="ARBA" id="ARBA00022840"/>
    </source>
</evidence>
<feature type="domain" description="Kinesin motor" evidence="13">
    <location>
        <begin position="35"/>
        <end position="392"/>
    </location>
</feature>
<dbReference type="InterPro" id="IPR011047">
    <property type="entry name" value="Quinoprotein_ADH-like_sf"/>
</dbReference>
<feature type="compositionally biased region" description="Basic and acidic residues" evidence="12">
    <location>
        <begin position="1213"/>
        <end position="1240"/>
    </location>
</feature>
<dbReference type="PROSITE" id="PS00411">
    <property type="entry name" value="KINESIN_MOTOR_1"/>
    <property type="match status" value="1"/>
</dbReference>
<comment type="subcellular location">
    <subcellularLocation>
        <location evidence="1">Cytoplasm</location>
        <location evidence="1">Cytoskeleton</location>
    </subcellularLocation>
</comment>
<dbReference type="PRINTS" id="PR00380">
    <property type="entry name" value="KINESINHEAVY"/>
</dbReference>
<evidence type="ECO:0000256" key="10">
    <source>
        <dbReference type="PROSITE-ProRule" id="PRU00283"/>
    </source>
</evidence>
<feature type="compositionally biased region" description="Low complexity" evidence="12">
    <location>
        <begin position="1401"/>
        <end position="1410"/>
    </location>
</feature>
<keyword evidence="3" id="KW-0493">Microtubule</keyword>
<protein>
    <submittedName>
        <fullName evidence="14">Kinesin-like protein</fullName>
    </submittedName>
</protein>
<evidence type="ECO:0000256" key="12">
    <source>
        <dbReference type="SAM" id="MobiDB-lite"/>
    </source>
</evidence>
<keyword evidence="7 10" id="KW-0505">Motor protein</keyword>
<dbReference type="SMART" id="SM00129">
    <property type="entry name" value="KISc"/>
    <property type="match status" value="1"/>
</dbReference>
<dbReference type="InterPro" id="IPR027640">
    <property type="entry name" value="Kinesin-like_fam"/>
</dbReference>
<feature type="region of interest" description="Disordered" evidence="12">
    <location>
        <begin position="1400"/>
        <end position="1440"/>
    </location>
</feature>
<dbReference type="GO" id="GO:0005524">
    <property type="term" value="F:ATP binding"/>
    <property type="evidence" value="ECO:0007669"/>
    <property type="project" value="UniProtKB-UniRule"/>
</dbReference>
<keyword evidence="5 10" id="KW-0067">ATP-binding</keyword>
<sequence length="1880" mass="215602">MDYDQLNSYGGDVQEEPSVNPDGFFNDLTSQNACSVRVAVRVRPLVGRELYEGGQRTCVDADETQGKLQIGEKNFQFDRVFSSACPQNDLFEVCGRNLVLGCFAGYNATILAYGQTGSGKTHTMGTGSTSGLSEDQVGIVPRVFKFIFEELDRRKKLSSFSEFTIKVSFLELYNEELHDLLDPVMHGNTASKSTKELLIKEKNGNIYVQGLKEDPVSSKEECTMLLNKGISHRTTSATLMNEGSSRSHAIFTIAIEQRIVKEFEIPTDVDGIVKEEAPAAGQQEELISAKFHFVDLAGSERIKRTGATGQLLKEGISINKGLLCLGNVIAALTEDSRKQTHIPYRDSKLTRILQDSLGGNSRTTMIACVSPAETNYEETLNSIKYASRARNIKNKPVVNRDPNSMLIDSLRQQISNLQGEVKDERQTPTKIINHAEQSQVSGSINHQEIRELKINLSRKEKELKELKEQLADALNKSSLKDQQIAQLTQERDNLRIDNELLNMCVKENGLEVSGMNNTQQSVSIIDEYKTMLAQLQRDLDRKDKELQEQNNKVAKLLLQTQNDQEIMKKHLEENQRLKRQIKRNDDSGMNTGNSPNRNVSHQNTGKFKMNVQHTKTETENDLKKQVSQKNDLSIPSDLNDKFINNLANCVQNIFQTADDDSKKNQEEEQLNLGSNEGAVVNQDALNEEKQAQAQQIQEQEKILDAIKSHAKQMQDELVELMKNEYEKKIQDIEKEKLRVDNERQDNLKKVSQSDAKQAQVIDQQYKQKMEDLNKQLASFKDKEKKQDQVSKQVNAQMQKIRTLEEDLKKMKTKEEDLEKQRKNESQKYNLQKQNLSKELVQAKKIANEKEKAMQKLKLDLKKVDQQAQKKISELKGFQKKVMEERLKREQERKEELESKGIDIDRIKNWITENTNKMLEHKEITDQLEQQLSKKEQIEEEMLIEGEKLTNLMIEKDRMEYEIQQLQLEDEPDEGRILELEEEHYQKSYEIDQLTERLDSQDETLNFVNNKINGLTEEASAIDVDNIEPIKFSGLQSVEAAKVTLQTFFSVLLNLNIYNRDLEMKCIESDEAILGLNEKIGLLQARLTELAQNTGQKLDQGMDNGQNNRIQNQNKDKAIKNIVETLDGFVDYQDVKNLNLTPNEQNSLTKLSLSKIVSNLKSKLREEENKNQNLSHKLEQALSDKEQLKLKFDNLKKKTKDEKILKQPLNMRGDQQDKAQDKDKEREKEKEKEKEKERENKFSSLAQARERRKQVLNPNNQSTSTVQTAETNDTGLDIITIPKSSGGTSNLHLKYKAKIQQQRPSSQMDIDASMIKQPAGRNQGLNGQGSMNMSRGGQSRKFGNSVVEPSESDKDQIVNTEKKHPAFLKKSPKKMESGRLQGQQQPDPYFIRKQLVPINEYKPPSQKQQPQQQPPVKIPNFKDRRNQRKMENTDDGDKIEPDKVLEIDIIKEQTSQITSGQAHKERRQSRMRAFSKRGFSSNKTKMQSSLHQQYQIANINQQAFNDPYGNQLGNLRDVDIMIKSPRIEGDNQRPTMDLEYGSEYSNQIDQIMTPSRDMRNKWSYEELAQIEFQGQRLIGCDYADEKIIMVFEDFSIREIRLDTSEEISNFNVFFHNQINHTGELVVDFSLDRDLNAIAITSDRTVYVFDYQEGFKMITRIEVENIQQVLFCQLNVVVLVKMGEVSYVVSYQIGDDEPIEQASFEIQTAGYPAILKTDNMNIFFSTGITVGRLEMPELTPTFAIETEHSDVIINFSVSQFAIVTTSRDSSLRCYSIETGESTQEAMNDMDCDYLETDSDFILTRCGMGQAFLIWKYSPFKTELELIDEIPIEQLDYEVLDFKMRGKIVAKFNKIRYNLILLVTSVSEGFLINTLKHKPLSEY</sequence>
<evidence type="ECO:0000259" key="13">
    <source>
        <dbReference type="PROSITE" id="PS50067"/>
    </source>
</evidence>
<keyword evidence="15" id="KW-1185">Reference proteome</keyword>
<dbReference type="CDD" id="cd01372">
    <property type="entry name" value="KISc_KIF4"/>
    <property type="match status" value="1"/>
</dbReference>
<dbReference type="PROSITE" id="PS50067">
    <property type="entry name" value="KINESIN_MOTOR_2"/>
    <property type="match status" value="1"/>
</dbReference>
<feature type="region of interest" description="Disordered" evidence="12">
    <location>
        <begin position="581"/>
        <end position="603"/>
    </location>
</feature>
<dbReference type="EMBL" id="CCKQ01003668">
    <property type="protein sequence ID" value="CDW74792.1"/>
    <property type="molecule type" value="Genomic_DNA"/>
</dbReference>
<feature type="compositionally biased region" description="Basic and acidic residues" evidence="12">
    <location>
        <begin position="1350"/>
        <end position="1363"/>
    </location>
</feature>
<dbReference type="PANTHER" id="PTHR47969">
    <property type="entry name" value="CHROMOSOME-ASSOCIATED KINESIN KIF4A-RELATED"/>
    <property type="match status" value="1"/>
</dbReference>
<dbReference type="GO" id="GO:0003777">
    <property type="term" value="F:microtubule motor activity"/>
    <property type="evidence" value="ECO:0007669"/>
    <property type="project" value="InterPro"/>
</dbReference>
<keyword evidence="4 10" id="KW-0547">Nucleotide-binding</keyword>
<dbReference type="GO" id="GO:0007052">
    <property type="term" value="P:mitotic spindle organization"/>
    <property type="evidence" value="ECO:0007669"/>
    <property type="project" value="TreeGrafter"/>
</dbReference>
<dbReference type="GO" id="GO:0008017">
    <property type="term" value="F:microtubule binding"/>
    <property type="evidence" value="ECO:0007669"/>
    <property type="project" value="InterPro"/>
</dbReference>
<dbReference type="GO" id="GO:0007018">
    <property type="term" value="P:microtubule-based movement"/>
    <property type="evidence" value="ECO:0007669"/>
    <property type="project" value="InterPro"/>
</dbReference>
<feature type="compositionally biased region" description="Polar residues" evidence="12">
    <location>
        <begin position="1255"/>
        <end position="1268"/>
    </location>
</feature>
<reference evidence="14 15" key="1">
    <citation type="submission" date="2014-06" db="EMBL/GenBank/DDBJ databases">
        <authorList>
            <person name="Swart Estienne"/>
        </authorList>
    </citation>
    <scope>NUCLEOTIDE SEQUENCE [LARGE SCALE GENOMIC DNA]</scope>
    <source>
        <strain evidence="14 15">130c</strain>
    </source>
</reference>
<evidence type="ECO:0000256" key="4">
    <source>
        <dbReference type="ARBA" id="ARBA00022741"/>
    </source>
</evidence>
<dbReference type="FunFam" id="3.40.850.10:FF:000019">
    <property type="entry name" value="Kinesin-like protein KIN-5D"/>
    <property type="match status" value="1"/>
</dbReference>
<dbReference type="Pfam" id="PF25764">
    <property type="entry name" value="KIF21A_4th"/>
    <property type="match status" value="1"/>
</dbReference>
<dbReference type="InParanoid" id="A0A077ZYV0"/>
<keyword evidence="8" id="KW-0206">Cytoskeleton</keyword>
<feature type="coiled-coil region" evidence="11">
    <location>
        <begin position="407"/>
        <end position="483"/>
    </location>
</feature>
<accession>A0A077ZYV0</accession>
<evidence type="ECO:0000256" key="8">
    <source>
        <dbReference type="ARBA" id="ARBA00023212"/>
    </source>
</evidence>
<feature type="compositionally biased region" description="Basic and acidic residues" evidence="12">
    <location>
        <begin position="1419"/>
        <end position="1440"/>
    </location>
</feature>
<dbReference type="GO" id="GO:0051231">
    <property type="term" value="P:spindle elongation"/>
    <property type="evidence" value="ECO:0007669"/>
    <property type="project" value="TreeGrafter"/>
</dbReference>
<organism evidence="14 15">
    <name type="scientific">Stylonychia lemnae</name>
    <name type="common">Ciliate</name>
    <dbReference type="NCBI Taxonomy" id="5949"/>
    <lineage>
        <taxon>Eukaryota</taxon>
        <taxon>Sar</taxon>
        <taxon>Alveolata</taxon>
        <taxon>Ciliophora</taxon>
        <taxon>Intramacronucleata</taxon>
        <taxon>Spirotrichea</taxon>
        <taxon>Stichotrichia</taxon>
        <taxon>Sporadotrichida</taxon>
        <taxon>Oxytrichidae</taxon>
        <taxon>Stylonychinae</taxon>
        <taxon>Stylonychia</taxon>
    </lineage>
</organism>
<feature type="region of interest" description="Disordered" evidence="12">
    <location>
        <begin position="1198"/>
        <end position="1268"/>
    </location>
</feature>